<dbReference type="RefSeq" id="WP_132371403.1">
    <property type="nucleotide sequence ID" value="NZ_SMAN01000006.1"/>
</dbReference>
<proteinExistence type="predicted"/>
<dbReference type="Gene3D" id="3.90.1200.10">
    <property type="match status" value="1"/>
</dbReference>
<evidence type="ECO:0000313" key="1">
    <source>
        <dbReference type="EMBL" id="TCT23606.1"/>
    </source>
</evidence>
<dbReference type="EMBL" id="SMAN01000006">
    <property type="protein sequence ID" value="TCT23606.1"/>
    <property type="molecule type" value="Genomic_DNA"/>
</dbReference>
<comment type="caution">
    <text evidence="1">The sequence shown here is derived from an EMBL/GenBank/DDBJ whole genome shotgun (WGS) entry which is preliminary data.</text>
</comment>
<protein>
    <submittedName>
        <fullName evidence="1">Streptomycin 6-kinase</fullName>
    </submittedName>
</protein>
<dbReference type="InterPro" id="IPR006748">
    <property type="entry name" value="NH2Glyco/OHUrea_AB-resist_kin"/>
</dbReference>
<sequence length="301" mass="34791">MIQLPDQWIQNIEHVHKEEGKRWLKRLPERIRECEKRWQLKVMDPFELSYNFVAPAKGTDGNEYVLKLGFPDEDFKTSVKALSLFKGNGMVQVIDGDPNEGMILMERITPGTPLALLEDDMEATQIAADLMRRLWKPASKTCDLPTTKKREKSLADLYRNYPDGIGPINGQTLEEALDVFKSMNQIMGNPYLLHGDLHHYNMLKAGEEQWIAIDPKGLIGDREYDVIQFLLNQLPENHKTLTIRKRIEIFSERLNLDSRKIALWGFAHSVLATAWTVQENGNYNETFFKTIDVFKHIMSCK</sequence>
<dbReference type="Proteomes" id="UP000294650">
    <property type="component" value="Unassembled WGS sequence"/>
</dbReference>
<dbReference type="OrthoDB" id="179394at2"/>
<accession>A0A4R3N662</accession>
<keyword evidence="1" id="KW-0418">Kinase</keyword>
<evidence type="ECO:0000313" key="2">
    <source>
        <dbReference type="Proteomes" id="UP000294650"/>
    </source>
</evidence>
<gene>
    <name evidence="1" type="ORF">EDD68_10616</name>
</gene>
<name>A0A4R3N662_9BACI</name>
<dbReference type="GO" id="GO:0016773">
    <property type="term" value="F:phosphotransferase activity, alcohol group as acceptor"/>
    <property type="evidence" value="ECO:0007669"/>
    <property type="project" value="InterPro"/>
</dbReference>
<dbReference type="InterPro" id="IPR011009">
    <property type="entry name" value="Kinase-like_dom_sf"/>
</dbReference>
<dbReference type="SUPFAM" id="SSF56112">
    <property type="entry name" value="Protein kinase-like (PK-like)"/>
    <property type="match status" value="1"/>
</dbReference>
<keyword evidence="1" id="KW-0808">Transferase</keyword>
<dbReference type="GO" id="GO:0019748">
    <property type="term" value="P:secondary metabolic process"/>
    <property type="evidence" value="ECO:0007669"/>
    <property type="project" value="InterPro"/>
</dbReference>
<dbReference type="GO" id="GO:0016301">
    <property type="term" value="F:kinase activity"/>
    <property type="evidence" value="ECO:0007669"/>
    <property type="project" value="UniProtKB-KW"/>
</dbReference>
<dbReference type="Pfam" id="PF04655">
    <property type="entry name" value="APH_6_hur"/>
    <property type="match status" value="1"/>
</dbReference>
<reference evidence="1 2" key="1">
    <citation type="submission" date="2019-03" db="EMBL/GenBank/DDBJ databases">
        <title>Genomic Encyclopedia of Type Strains, Phase IV (KMG-IV): sequencing the most valuable type-strain genomes for metagenomic binning, comparative biology and taxonomic classification.</title>
        <authorList>
            <person name="Goeker M."/>
        </authorList>
    </citation>
    <scope>NUCLEOTIDE SEQUENCE [LARGE SCALE GENOMIC DNA]</scope>
    <source>
        <strain evidence="1 2">DSM 25894</strain>
    </source>
</reference>
<organism evidence="1 2">
    <name type="scientific">Melghiribacillus thermohalophilus</name>
    <dbReference type="NCBI Taxonomy" id="1324956"/>
    <lineage>
        <taxon>Bacteria</taxon>
        <taxon>Bacillati</taxon>
        <taxon>Bacillota</taxon>
        <taxon>Bacilli</taxon>
        <taxon>Bacillales</taxon>
        <taxon>Bacillaceae</taxon>
        <taxon>Melghiribacillus</taxon>
    </lineage>
</organism>
<keyword evidence="2" id="KW-1185">Reference proteome</keyword>
<dbReference type="AlphaFoldDB" id="A0A4R3N662"/>